<dbReference type="GO" id="GO:0008270">
    <property type="term" value="F:zinc ion binding"/>
    <property type="evidence" value="ECO:0007669"/>
    <property type="project" value="InterPro"/>
</dbReference>
<evidence type="ECO:0000256" key="4">
    <source>
        <dbReference type="ARBA" id="ARBA00040194"/>
    </source>
</evidence>
<sequence>MPMKPKKPCKHNGCPLLADDKYCEFHAKLHVDDRANATVRGYDNRWRKASKRFLSAHPLCKHCEQKGKLTQATVVDHIKPHRGDQRLFWDESNWQSLCKRCHDRKTRTEDQYPIYTF</sequence>
<dbReference type="PANTHER" id="PTHR41286:SF1">
    <property type="entry name" value="HNH NUCLEASE YAJD-RELATED"/>
    <property type="match status" value="1"/>
</dbReference>
<dbReference type="AlphaFoldDB" id="A0A3A1R1V6"/>
<feature type="domain" description="HNH nuclease" evidence="5">
    <location>
        <begin position="48"/>
        <end position="103"/>
    </location>
</feature>
<evidence type="ECO:0000256" key="2">
    <source>
        <dbReference type="ARBA" id="ARBA00022801"/>
    </source>
</evidence>
<dbReference type="Proteomes" id="UP000265801">
    <property type="component" value="Unassembled WGS sequence"/>
</dbReference>
<keyword evidence="7" id="KW-1185">Reference proteome</keyword>
<reference evidence="6 7" key="1">
    <citation type="submission" date="2018-09" db="EMBL/GenBank/DDBJ databases">
        <title>Bacillus saliacetes sp. nov., isolated from Thai shrimp paste (Ka-pi).</title>
        <authorList>
            <person name="Daroonpunt R."/>
            <person name="Tanasupawat S."/>
            <person name="Yiamsombut S."/>
        </authorList>
    </citation>
    <scope>NUCLEOTIDE SEQUENCE [LARGE SCALE GENOMIC DNA]</scope>
    <source>
        <strain evidence="6 7">SKP7-4</strain>
    </source>
</reference>
<proteinExistence type="inferred from homology"/>
<protein>
    <recommendedName>
        <fullName evidence="4">Putative HNH nuclease YajD</fullName>
    </recommendedName>
</protein>
<dbReference type="CDD" id="cd00085">
    <property type="entry name" value="HNHc"/>
    <property type="match status" value="1"/>
</dbReference>
<organism evidence="6 7">
    <name type="scientific">Bacillus salacetis</name>
    <dbReference type="NCBI Taxonomy" id="2315464"/>
    <lineage>
        <taxon>Bacteria</taxon>
        <taxon>Bacillati</taxon>
        <taxon>Bacillota</taxon>
        <taxon>Bacilli</taxon>
        <taxon>Bacillales</taxon>
        <taxon>Bacillaceae</taxon>
        <taxon>Bacillus</taxon>
    </lineage>
</organism>
<keyword evidence="6" id="KW-0255">Endonuclease</keyword>
<comment type="caution">
    <text evidence="6">The sequence shown here is derived from an EMBL/GenBank/DDBJ whole genome shotgun (WGS) entry which is preliminary data.</text>
</comment>
<dbReference type="EMBL" id="QXIR01000006">
    <property type="protein sequence ID" value="RIW36034.1"/>
    <property type="molecule type" value="Genomic_DNA"/>
</dbReference>
<dbReference type="InterPro" id="IPR002711">
    <property type="entry name" value="HNH"/>
</dbReference>
<gene>
    <name evidence="6" type="ORF">D3H55_06125</name>
</gene>
<evidence type="ECO:0000313" key="7">
    <source>
        <dbReference type="Proteomes" id="UP000265801"/>
    </source>
</evidence>
<evidence type="ECO:0000259" key="5">
    <source>
        <dbReference type="SMART" id="SM00507"/>
    </source>
</evidence>
<dbReference type="Pfam" id="PF01844">
    <property type="entry name" value="HNH"/>
    <property type="match status" value="1"/>
</dbReference>
<dbReference type="Gene3D" id="1.10.30.50">
    <property type="match status" value="1"/>
</dbReference>
<accession>A0A3A1R1V6</accession>
<evidence type="ECO:0000256" key="3">
    <source>
        <dbReference type="ARBA" id="ARBA00038412"/>
    </source>
</evidence>
<dbReference type="SMART" id="SM00507">
    <property type="entry name" value="HNHc"/>
    <property type="match status" value="1"/>
</dbReference>
<comment type="similarity">
    <text evidence="3">Belongs to the HNH nuclease family.</text>
</comment>
<evidence type="ECO:0000313" key="6">
    <source>
        <dbReference type="EMBL" id="RIW36034.1"/>
    </source>
</evidence>
<dbReference type="GO" id="GO:0004519">
    <property type="term" value="F:endonuclease activity"/>
    <property type="evidence" value="ECO:0007669"/>
    <property type="project" value="UniProtKB-KW"/>
</dbReference>
<dbReference type="PANTHER" id="PTHR41286">
    <property type="entry name" value="HNH NUCLEASE YAJD-RELATED"/>
    <property type="match status" value="1"/>
</dbReference>
<keyword evidence="1" id="KW-0540">Nuclease</keyword>
<dbReference type="GO" id="GO:0003676">
    <property type="term" value="F:nucleic acid binding"/>
    <property type="evidence" value="ECO:0007669"/>
    <property type="project" value="InterPro"/>
</dbReference>
<dbReference type="OrthoDB" id="9811997at2"/>
<keyword evidence="2" id="KW-0378">Hydrolase</keyword>
<evidence type="ECO:0000256" key="1">
    <source>
        <dbReference type="ARBA" id="ARBA00022722"/>
    </source>
</evidence>
<name>A0A3A1R1V6_9BACI</name>
<dbReference type="InterPro" id="IPR003615">
    <property type="entry name" value="HNH_nuc"/>
</dbReference>
<dbReference type="GO" id="GO:0005829">
    <property type="term" value="C:cytosol"/>
    <property type="evidence" value="ECO:0007669"/>
    <property type="project" value="TreeGrafter"/>
</dbReference>
<dbReference type="RefSeq" id="WP_119546038.1">
    <property type="nucleotide sequence ID" value="NZ_QXIR01000006.1"/>
</dbReference>
<dbReference type="GO" id="GO:0016787">
    <property type="term" value="F:hydrolase activity"/>
    <property type="evidence" value="ECO:0007669"/>
    <property type="project" value="UniProtKB-KW"/>
</dbReference>